<evidence type="ECO:0000313" key="2">
    <source>
        <dbReference type="EMBL" id="KTD24833.1"/>
    </source>
</evidence>
<dbReference type="EMBL" id="LNYL01000048">
    <property type="protein sequence ID" value="KTD24833.1"/>
    <property type="molecule type" value="Genomic_DNA"/>
</dbReference>
<organism evidence="2 3">
    <name type="scientific">Legionella maceachernii</name>
    <dbReference type="NCBI Taxonomy" id="466"/>
    <lineage>
        <taxon>Bacteria</taxon>
        <taxon>Pseudomonadati</taxon>
        <taxon>Pseudomonadota</taxon>
        <taxon>Gammaproteobacteria</taxon>
        <taxon>Legionellales</taxon>
        <taxon>Legionellaceae</taxon>
        <taxon>Legionella</taxon>
    </lineage>
</organism>
<dbReference type="AlphaFoldDB" id="A0A0W0VXU0"/>
<keyword evidence="1" id="KW-1133">Transmembrane helix</keyword>
<evidence type="ECO:0000313" key="3">
    <source>
        <dbReference type="Proteomes" id="UP000054908"/>
    </source>
</evidence>
<dbReference type="Proteomes" id="UP000054908">
    <property type="component" value="Unassembled WGS sequence"/>
</dbReference>
<dbReference type="PATRIC" id="fig|466.6.peg.2516"/>
<keyword evidence="3" id="KW-1185">Reference proteome</keyword>
<name>A0A0W0VXU0_9GAMM</name>
<feature type="transmembrane region" description="Helical" evidence="1">
    <location>
        <begin position="205"/>
        <end position="226"/>
    </location>
</feature>
<protein>
    <submittedName>
        <fullName evidence="2">Uncharacterized protein</fullName>
    </submittedName>
</protein>
<keyword evidence="1" id="KW-0812">Transmembrane</keyword>
<reference evidence="2 3" key="1">
    <citation type="submission" date="2015-11" db="EMBL/GenBank/DDBJ databases">
        <title>Genomic analysis of 38 Legionella species identifies large and diverse effector repertoires.</title>
        <authorList>
            <person name="Burstein D."/>
            <person name="Amaro F."/>
            <person name="Zusman T."/>
            <person name="Lifshitz Z."/>
            <person name="Cohen O."/>
            <person name="Gilbert J.A."/>
            <person name="Pupko T."/>
            <person name="Shuman H.A."/>
            <person name="Segal G."/>
        </authorList>
    </citation>
    <scope>NUCLEOTIDE SEQUENCE [LARGE SCALE GENOMIC DNA]</scope>
    <source>
        <strain evidence="2 3">PX-1-G2-E2</strain>
    </source>
</reference>
<keyword evidence="1" id="KW-0472">Membrane</keyword>
<evidence type="ECO:0000256" key="1">
    <source>
        <dbReference type="SAM" id="Phobius"/>
    </source>
</evidence>
<gene>
    <name evidence="2" type="ORF">Lmac_2370</name>
</gene>
<sequence length="250" mass="28797">MEYCEILEWLYALKRENSENKTLLALIKKTNKSLDRTVDAKEARNRFIELLEEIITLHATAKGGDFNYPNPHVSAGIILEELRKPSGDKLFISTYDQNLHKICSLTDLLEKYREHLHQVLYGYAEEYFPYKKTILTELRDSSQLKDYPEIALAIDKIKAAEEYLKILHNKETNSSEKLKSFKSAYLKEINLETGEHLFEKRRDTLGIIIAKLVVSLLVVPLFLGIWKVKGQEVDQEVKKISGPFSPPTAV</sequence>
<accession>A0A0W0VXU0</accession>
<proteinExistence type="predicted"/>
<comment type="caution">
    <text evidence="2">The sequence shown here is derived from an EMBL/GenBank/DDBJ whole genome shotgun (WGS) entry which is preliminary data.</text>
</comment>